<dbReference type="Proteomes" id="UP000770015">
    <property type="component" value="Unassembled WGS sequence"/>
</dbReference>
<comment type="similarity">
    <text evidence="1 3">Belongs to the type-B carboxylesterase/lipase family.</text>
</comment>
<dbReference type="Gene3D" id="3.40.50.1820">
    <property type="entry name" value="alpha/beta hydrolase"/>
    <property type="match status" value="1"/>
</dbReference>
<keyword evidence="3" id="KW-0732">Signal</keyword>
<evidence type="ECO:0000256" key="2">
    <source>
        <dbReference type="ARBA" id="ARBA00022801"/>
    </source>
</evidence>
<dbReference type="PANTHER" id="PTHR43918:SF4">
    <property type="entry name" value="CARBOXYLIC ESTER HYDROLASE"/>
    <property type="match status" value="1"/>
</dbReference>
<dbReference type="PANTHER" id="PTHR43918">
    <property type="entry name" value="ACETYLCHOLINESTERASE"/>
    <property type="match status" value="1"/>
</dbReference>
<dbReference type="EC" id="3.1.1.-" evidence="3"/>
<dbReference type="OrthoDB" id="408631at2759"/>
<evidence type="ECO:0000256" key="3">
    <source>
        <dbReference type="RuleBase" id="RU361235"/>
    </source>
</evidence>
<dbReference type="EMBL" id="JAGSXJ010000009">
    <property type="protein sequence ID" value="KAH6688460.1"/>
    <property type="molecule type" value="Genomic_DNA"/>
</dbReference>
<feature type="chain" id="PRO_5040536918" description="Carboxylic ester hydrolase" evidence="3">
    <location>
        <begin position="26"/>
        <end position="588"/>
    </location>
</feature>
<dbReference type="InterPro" id="IPR002018">
    <property type="entry name" value="CarbesteraseB"/>
</dbReference>
<evidence type="ECO:0000313" key="6">
    <source>
        <dbReference type="Proteomes" id="UP000770015"/>
    </source>
</evidence>
<dbReference type="Pfam" id="PF00135">
    <property type="entry name" value="COesterase"/>
    <property type="match status" value="1"/>
</dbReference>
<name>A0A9P8VCY6_9PEZI</name>
<feature type="signal peptide" evidence="3">
    <location>
        <begin position="1"/>
        <end position="25"/>
    </location>
</feature>
<keyword evidence="6" id="KW-1185">Reference proteome</keyword>
<sequence>MILQASLFAFGALALWPSSHVRVLAAPATGRPCAGLDPVVQITNGTLAGSQSVTCDLDLFLGIPYAAPPVGDLRFRPPSPYGGWNGTQEATSFGPWCLGNSINLAVFSQNFTKIMSEDCLHLNVIRPAGAGPGAQLPIVAWIHGGAWADGSAADERGDGSFLVQRSIAMETPMIFVSFNYRLGLFGMLGGSAARQAGATNLLLHDQRHALRWIQENIQAFGGDPARVTIMGESAGAGSVGYHLLAHGGRDDGLFSAAIAQSGGPITGGISSRTAQEQQQDFDSVLNATACTNAHDSLECLRGVPALVLNAASAQLPPTFIFDGQLLPKSPLRALRDGRFIPVPLLTGSNLNEGTSFILQKLTSPINTDEQFGGLIRGTFGSIAVPDDVVEKWTRLYQDEVDDLSAAGLGTVKANPGPEFGAMYGKATLWMGDFMFTAGRRETNQAWADKGVPSYGFLFDTGIAGFDPTTLGSAHFSEIPYTFGNTEGRGWAADPFPSDPTGREKHLRLVNIMTSMWISFVVSHSPNAHKVPGFDVDWPVYDNTSPVIMHFNTTNGPGTYADTWRTEAMDLFARGALVSPGCRSGHRRS</sequence>
<accession>A0A9P8VCY6</accession>
<proteinExistence type="inferred from homology"/>
<keyword evidence="2 3" id="KW-0378">Hydrolase</keyword>
<reference evidence="5" key="1">
    <citation type="journal article" date="2021" name="Nat. Commun.">
        <title>Genetic determinants of endophytism in the Arabidopsis root mycobiome.</title>
        <authorList>
            <person name="Mesny F."/>
            <person name="Miyauchi S."/>
            <person name="Thiergart T."/>
            <person name="Pickel B."/>
            <person name="Atanasova L."/>
            <person name="Karlsson M."/>
            <person name="Huettel B."/>
            <person name="Barry K.W."/>
            <person name="Haridas S."/>
            <person name="Chen C."/>
            <person name="Bauer D."/>
            <person name="Andreopoulos W."/>
            <person name="Pangilinan J."/>
            <person name="LaButti K."/>
            <person name="Riley R."/>
            <person name="Lipzen A."/>
            <person name="Clum A."/>
            <person name="Drula E."/>
            <person name="Henrissat B."/>
            <person name="Kohler A."/>
            <person name="Grigoriev I.V."/>
            <person name="Martin F.M."/>
            <person name="Hacquard S."/>
        </authorList>
    </citation>
    <scope>NUCLEOTIDE SEQUENCE</scope>
    <source>
        <strain evidence="5">MPI-SDFR-AT-0117</strain>
    </source>
</reference>
<dbReference type="InterPro" id="IPR019826">
    <property type="entry name" value="Carboxylesterase_B_AS"/>
</dbReference>
<dbReference type="GO" id="GO:0052689">
    <property type="term" value="F:carboxylic ester hydrolase activity"/>
    <property type="evidence" value="ECO:0007669"/>
    <property type="project" value="TreeGrafter"/>
</dbReference>
<dbReference type="InterPro" id="IPR029058">
    <property type="entry name" value="AB_hydrolase_fold"/>
</dbReference>
<comment type="caution">
    <text evidence="5">The sequence shown here is derived from an EMBL/GenBank/DDBJ whole genome shotgun (WGS) entry which is preliminary data.</text>
</comment>
<dbReference type="AlphaFoldDB" id="A0A9P8VCY6"/>
<evidence type="ECO:0000256" key="1">
    <source>
        <dbReference type="ARBA" id="ARBA00005964"/>
    </source>
</evidence>
<gene>
    <name evidence="5" type="ORF">F5X68DRAFT_132693</name>
</gene>
<protein>
    <recommendedName>
        <fullName evidence="3">Carboxylic ester hydrolase</fullName>
        <ecNumber evidence="3">3.1.1.-</ecNumber>
    </recommendedName>
</protein>
<dbReference type="PROSITE" id="PS00122">
    <property type="entry name" value="CARBOXYLESTERASE_B_1"/>
    <property type="match status" value="1"/>
</dbReference>
<evidence type="ECO:0000313" key="5">
    <source>
        <dbReference type="EMBL" id="KAH6688460.1"/>
    </source>
</evidence>
<evidence type="ECO:0000259" key="4">
    <source>
        <dbReference type="Pfam" id="PF00135"/>
    </source>
</evidence>
<feature type="domain" description="Carboxylesterase type B" evidence="4">
    <location>
        <begin position="37"/>
        <end position="554"/>
    </location>
</feature>
<organism evidence="5 6">
    <name type="scientific">Plectosphaerella plurivora</name>
    <dbReference type="NCBI Taxonomy" id="936078"/>
    <lineage>
        <taxon>Eukaryota</taxon>
        <taxon>Fungi</taxon>
        <taxon>Dikarya</taxon>
        <taxon>Ascomycota</taxon>
        <taxon>Pezizomycotina</taxon>
        <taxon>Sordariomycetes</taxon>
        <taxon>Hypocreomycetidae</taxon>
        <taxon>Glomerellales</taxon>
        <taxon>Plectosphaerellaceae</taxon>
        <taxon>Plectosphaerella</taxon>
    </lineage>
</organism>
<dbReference type="SUPFAM" id="SSF53474">
    <property type="entry name" value="alpha/beta-Hydrolases"/>
    <property type="match status" value="1"/>
</dbReference>
<dbReference type="InterPro" id="IPR050654">
    <property type="entry name" value="AChE-related_enzymes"/>
</dbReference>